<dbReference type="CDD" id="cd22160">
    <property type="entry name" value="F-box_AtFBL13-like"/>
    <property type="match status" value="1"/>
</dbReference>
<dbReference type="SUPFAM" id="SSF81383">
    <property type="entry name" value="F-box domain"/>
    <property type="match status" value="1"/>
</dbReference>
<evidence type="ECO:0000259" key="1">
    <source>
        <dbReference type="PROSITE" id="PS50181"/>
    </source>
</evidence>
<feature type="domain" description="F-box" evidence="1">
    <location>
        <begin position="24"/>
        <end position="60"/>
    </location>
</feature>
<dbReference type="OrthoDB" id="1298252at2759"/>
<dbReference type="InterPro" id="IPR050232">
    <property type="entry name" value="FBL13/AtMIF1-like"/>
</dbReference>
<protein>
    <recommendedName>
        <fullName evidence="1">F-box domain-containing protein</fullName>
    </recommendedName>
</protein>
<accession>A0A6D2I8D2</accession>
<comment type="caution">
    <text evidence="2">The sequence shown here is derived from an EMBL/GenBank/DDBJ whole genome shotgun (WGS) entry which is preliminary data.</text>
</comment>
<dbReference type="SUPFAM" id="SSF52047">
    <property type="entry name" value="RNI-like"/>
    <property type="match status" value="1"/>
</dbReference>
<organism evidence="2 3">
    <name type="scientific">Microthlaspi erraticum</name>
    <dbReference type="NCBI Taxonomy" id="1685480"/>
    <lineage>
        <taxon>Eukaryota</taxon>
        <taxon>Viridiplantae</taxon>
        <taxon>Streptophyta</taxon>
        <taxon>Embryophyta</taxon>
        <taxon>Tracheophyta</taxon>
        <taxon>Spermatophyta</taxon>
        <taxon>Magnoliopsida</taxon>
        <taxon>eudicotyledons</taxon>
        <taxon>Gunneridae</taxon>
        <taxon>Pentapetalae</taxon>
        <taxon>rosids</taxon>
        <taxon>malvids</taxon>
        <taxon>Brassicales</taxon>
        <taxon>Brassicaceae</taxon>
        <taxon>Coluteocarpeae</taxon>
        <taxon>Microthlaspi</taxon>
    </lineage>
</organism>
<proteinExistence type="predicted"/>
<dbReference type="InterPro" id="IPR001810">
    <property type="entry name" value="F-box_dom"/>
</dbReference>
<gene>
    <name evidence="2" type="ORF">MERR_LOCUS10174</name>
</gene>
<dbReference type="InterPro" id="IPR053781">
    <property type="entry name" value="F-box_AtFBL13-like"/>
</dbReference>
<dbReference type="Pfam" id="PF00646">
    <property type="entry name" value="F-box"/>
    <property type="match status" value="1"/>
</dbReference>
<dbReference type="PROSITE" id="PS50181">
    <property type="entry name" value="FBOX"/>
    <property type="match status" value="1"/>
</dbReference>
<dbReference type="PANTHER" id="PTHR31900">
    <property type="entry name" value="F-BOX/RNI SUPERFAMILY PROTEIN-RELATED"/>
    <property type="match status" value="1"/>
</dbReference>
<dbReference type="PANTHER" id="PTHR31900:SF33">
    <property type="entry name" value="PROTEIN WITH RNI-LIKE_FBD-LIKE DOMAIN"/>
    <property type="match status" value="1"/>
</dbReference>
<evidence type="ECO:0000313" key="2">
    <source>
        <dbReference type="EMBL" id="CAA7022939.1"/>
    </source>
</evidence>
<dbReference type="InterPro" id="IPR036047">
    <property type="entry name" value="F-box-like_dom_sf"/>
</dbReference>
<dbReference type="SMART" id="SM00579">
    <property type="entry name" value="FBD"/>
    <property type="match status" value="1"/>
</dbReference>
<dbReference type="InterPro" id="IPR006566">
    <property type="entry name" value="FBD"/>
</dbReference>
<reference evidence="2" key="1">
    <citation type="submission" date="2020-01" db="EMBL/GenBank/DDBJ databases">
        <authorList>
            <person name="Mishra B."/>
        </authorList>
    </citation>
    <scope>NUCLEOTIDE SEQUENCE [LARGE SCALE GENOMIC DNA]</scope>
</reference>
<dbReference type="InterPro" id="IPR055411">
    <property type="entry name" value="LRR_FXL15/At3g58940/PEG3-like"/>
</dbReference>
<sequence>MLRETDGEIAGDIPTANQNNVMRRDRISELPDDLIAQILVRLPIRDSIRTSVLSKRWEFLWLKVPVLDLNAFDFSRLVLASIMGRFLESNQRSCLQKFKIKYVDDLELRHTLVDRYTDWVIRIIDLGIQHLEIEKPMYPFVLKKLPMDVYNSKTLVSLKLANVWYRNPERDVSLPSLKILHLEDPYFDGGDNGPLIVDKLIAGCPVLEDLTVVRDCVHYLKSLPLLRVRSRTLKMFRLVCQWSVVNANYAVEIDAPRLECLSFGDGQSERITVKNLSSLVKIDLDSVFNVCLFGSRLLQREDAAKSDSIRDFLTGVSTVRHMIISQPTVEVIYRHFRLGLIPIFHNLNRLQAAFSSSELQLFPTFLESCPVLKNLILDYSVSEECVAEEPELFELTYVPRCLTSTLEYVEIKELIMEEETGIILVDYLLENSAVLKKLTLRLADSPMMTNQDSEMYRKLITSTKLSRSCEVSVY</sequence>
<dbReference type="Gene3D" id="1.20.1280.50">
    <property type="match status" value="1"/>
</dbReference>
<dbReference type="EMBL" id="CACVBM020000754">
    <property type="protein sequence ID" value="CAA7022939.1"/>
    <property type="molecule type" value="Genomic_DNA"/>
</dbReference>
<dbReference type="Proteomes" id="UP000467841">
    <property type="component" value="Unassembled WGS sequence"/>
</dbReference>
<dbReference type="Pfam" id="PF08387">
    <property type="entry name" value="FBD"/>
    <property type="match status" value="1"/>
</dbReference>
<keyword evidence="3" id="KW-1185">Reference proteome</keyword>
<dbReference type="Pfam" id="PF24758">
    <property type="entry name" value="LRR_At5g56370"/>
    <property type="match status" value="1"/>
</dbReference>
<dbReference type="AlphaFoldDB" id="A0A6D2I8D2"/>
<name>A0A6D2I8D2_9BRAS</name>
<evidence type="ECO:0000313" key="3">
    <source>
        <dbReference type="Proteomes" id="UP000467841"/>
    </source>
</evidence>